<keyword evidence="5 6" id="KW-0472">Membrane</keyword>
<feature type="transmembrane region" description="Helical" evidence="6">
    <location>
        <begin position="751"/>
        <end position="774"/>
    </location>
</feature>
<evidence type="ECO:0000313" key="9">
    <source>
        <dbReference type="Proteomes" id="UP000011721"/>
    </source>
</evidence>
<feature type="domain" description="Membrane transport protein MMPL" evidence="7">
    <location>
        <begin position="631"/>
        <end position="787"/>
    </location>
</feature>
<keyword evidence="2" id="KW-1003">Cell membrane</keyword>
<gene>
    <name evidence="8" type="ordered locus">UWK_00151</name>
</gene>
<dbReference type="InterPro" id="IPR029063">
    <property type="entry name" value="SAM-dependent_MTases_sf"/>
</dbReference>
<dbReference type="InterPro" id="IPR004869">
    <property type="entry name" value="MMPL_dom"/>
</dbReference>
<feature type="transmembrane region" description="Helical" evidence="6">
    <location>
        <begin position="370"/>
        <end position="389"/>
    </location>
</feature>
<dbReference type="GO" id="GO:0005886">
    <property type="term" value="C:plasma membrane"/>
    <property type="evidence" value="ECO:0007669"/>
    <property type="project" value="UniProtKB-SubCell"/>
</dbReference>
<proteinExistence type="predicted"/>
<dbReference type="AlphaFoldDB" id="M1NZN1"/>
<feature type="transmembrane region" description="Helical" evidence="6">
    <location>
        <begin position="273"/>
        <end position="293"/>
    </location>
</feature>
<dbReference type="SUPFAM" id="SSF82866">
    <property type="entry name" value="Multidrug efflux transporter AcrB transmembrane domain"/>
    <property type="match status" value="2"/>
</dbReference>
<dbReference type="HOGENOM" id="CLU_292004_0_0_7"/>
<evidence type="ECO:0000256" key="6">
    <source>
        <dbReference type="SAM" id="Phobius"/>
    </source>
</evidence>
<dbReference type="Gene3D" id="3.40.50.150">
    <property type="entry name" value="Vaccinia Virus protein VP39"/>
    <property type="match status" value="1"/>
</dbReference>
<feature type="transmembrane region" description="Helical" evidence="6">
    <location>
        <begin position="299"/>
        <end position="322"/>
    </location>
</feature>
<keyword evidence="3 6" id="KW-0812">Transmembrane</keyword>
<name>M1NZN1_DESSD</name>
<feature type="transmembrane region" description="Helical" evidence="6">
    <location>
        <begin position="343"/>
        <end position="364"/>
    </location>
</feature>
<dbReference type="STRING" id="1167006.UWK_00151"/>
<dbReference type="KEGG" id="dsf:UWK_00151"/>
<keyword evidence="4 6" id="KW-1133">Transmembrane helix</keyword>
<feature type="transmembrane region" description="Helical" evidence="6">
    <location>
        <begin position="410"/>
        <end position="432"/>
    </location>
</feature>
<feature type="transmembrane region" description="Helical" evidence="6">
    <location>
        <begin position="627"/>
        <end position="651"/>
    </location>
</feature>
<protein>
    <submittedName>
        <fullName evidence="8">Putative exporter</fullName>
    </submittedName>
</protein>
<evidence type="ECO:0000313" key="8">
    <source>
        <dbReference type="EMBL" id="AGF76738.1"/>
    </source>
</evidence>
<dbReference type="EMBL" id="CP003985">
    <property type="protein sequence ID" value="AGF76738.1"/>
    <property type="molecule type" value="Genomic_DNA"/>
</dbReference>
<dbReference type="eggNOG" id="COG4258">
    <property type="taxonomic scope" value="Bacteria"/>
</dbReference>
<dbReference type="PATRIC" id="fig|1167006.5.peg.167"/>
<dbReference type="Pfam" id="PF13489">
    <property type="entry name" value="Methyltransf_23"/>
    <property type="match status" value="1"/>
</dbReference>
<feature type="transmembrane region" description="Helical" evidence="6">
    <location>
        <begin position="247"/>
        <end position="266"/>
    </location>
</feature>
<evidence type="ECO:0000256" key="3">
    <source>
        <dbReference type="ARBA" id="ARBA00022692"/>
    </source>
</evidence>
<dbReference type="Proteomes" id="UP000011721">
    <property type="component" value="Chromosome"/>
</dbReference>
<organism evidence="8 9">
    <name type="scientific">Desulfocapsa sulfexigens (strain DSM 10523 / SB164P1)</name>
    <dbReference type="NCBI Taxonomy" id="1167006"/>
    <lineage>
        <taxon>Bacteria</taxon>
        <taxon>Pseudomonadati</taxon>
        <taxon>Thermodesulfobacteriota</taxon>
        <taxon>Desulfobulbia</taxon>
        <taxon>Desulfobulbales</taxon>
        <taxon>Desulfocapsaceae</taxon>
        <taxon>Desulfocapsa</taxon>
    </lineage>
</organism>
<feature type="transmembrane region" description="Helical" evidence="6">
    <location>
        <begin position="725"/>
        <end position="745"/>
    </location>
</feature>
<evidence type="ECO:0000256" key="2">
    <source>
        <dbReference type="ARBA" id="ARBA00022475"/>
    </source>
</evidence>
<evidence type="ECO:0000256" key="1">
    <source>
        <dbReference type="ARBA" id="ARBA00004651"/>
    </source>
</evidence>
<dbReference type="PANTHER" id="PTHR33406:SF13">
    <property type="entry name" value="MEMBRANE PROTEIN YDFJ"/>
    <property type="match status" value="1"/>
</dbReference>
<feature type="transmembrane region" description="Helical" evidence="6">
    <location>
        <begin position="658"/>
        <end position="678"/>
    </location>
</feature>
<sequence>MIFGVTVTAFLRLDIDTDIVRSLPSGQTVISDALEIFTSHPIHDQIAIDISVESDNRDILVDCGKYIEEGLRSSNLFAEVGTDAITTLIPELALHVAGNLPILFSSQELEQMIAPRLEKRFIGQRFEDILLKLSSLEGIGQSQLLQSDPLGFMEPIMAKMAMLTPLPGTSIYKGFVFSPDRRHLLVTARPGSAGSNTASARQIAELLDDLSTGLTNKYSSSGITPILTPVGAYRAALDNESIIRHDVNLALALSMAGIGLLLFVAFPRPLLGLFSLLPALAGTASALCIFSLFHQSISIMVLGFGGAIISITVDHGIAYLLFLDRPQETKGKEASSEVRAIGILAVLTTCGAFLTLSFSGFPIFVQLGQFTAMGVLLSFLFVHFIFPRITPSMAAASRQNLPLRRFVDTLYSTGRPGAIAATLLAASLLFFARPDFNVSLESMNTVSSETRAADSLFSMVWGDMGTKVVLMTRGEAAEIQRKNDRILMQIESNMASGTISSAFVPSMIFPGPELAARNFDAWKKFWTKERHENLQESLSSNGKSLGFAEDAFAHFLRLTGNPQKISSTEIPQKFYKLLGLSKKDSQLTQFITITPGTNYNSDDFYSLYGREGKLFDGPYFSEQLAKILFHSFTTMLAIIAISIVVLLLFFFASWQLTLITLIPPLFSYICTLGTMKLIGHSLDIPGLMLSIVILGMGIDYSIFFVRAHQRYRVPDHPSFSLVRMAVFMAGASTVIGFGVLCLAEHSLLRSIGVTSLLGIGYSLLGAFLLLPPLLQFYFSKQKGSSPPELSLSKRVRNRYRLMEAYPRMFARFKLQSDPMFTDLPQLLAADRDSVKTILDIGCGYGVPGCWCLEYFPESRVFGLDPDGERVRVAALAMGEQGEILEDMAPDLPIVPNPPDLILLLDMLHYLDDKSILILFQKCFQMLNDQGLLVTRFVIRPNGVPSWSWKLEDRRVRFSGGEAHYRTAQRMAHLLEKTGFRIETKKTTETNAELIWLIGRTHK</sequence>
<dbReference type="SUPFAM" id="SSF53335">
    <property type="entry name" value="S-adenosyl-L-methionine-dependent methyltransferases"/>
    <property type="match status" value="1"/>
</dbReference>
<evidence type="ECO:0000256" key="5">
    <source>
        <dbReference type="ARBA" id="ARBA00023136"/>
    </source>
</evidence>
<dbReference type="InterPro" id="IPR050545">
    <property type="entry name" value="Mycobact_MmpL"/>
</dbReference>
<evidence type="ECO:0000259" key="7">
    <source>
        <dbReference type="Pfam" id="PF03176"/>
    </source>
</evidence>
<evidence type="ECO:0000256" key="4">
    <source>
        <dbReference type="ARBA" id="ARBA00022989"/>
    </source>
</evidence>
<dbReference type="Pfam" id="PF03176">
    <property type="entry name" value="MMPL"/>
    <property type="match status" value="1"/>
</dbReference>
<accession>M1NZN1</accession>
<reference evidence="9" key="1">
    <citation type="journal article" date="2013" name="Stand. Genomic Sci.">
        <title>Complete genome sequence of Desulfocapsa sulfexigens, a marine deltaproteobacterium specialized in disproportionating inorganic sulfur compounds.</title>
        <authorList>
            <person name="Finster K.W."/>
            <person name="Kjeldsen K.U."/>
            <person name="Kube M."/>
            <person name="Reinhardt R."/>
            <person name="Mussmann M."/>
            <person name="Amann R."/>
            <person name="Schreiber L."/>
        </authorList>
    </citation>
    <scope>NUCLEOTIDE SEQUENCE [LARGE SCALE GENOMIC DNA]</scope>
    <source>
        <strain evidence="9">DSM 10523 / SB164P1</strain>
    </source>
</reference>
<comment type="subcellular location">
    <subcellularLocation>
        <location evidence="1">Cell membrane</location>
        <topology evidence="1">Multi-pass membrane protein</topology>
    </subcellularLocation>
</comment>
<dbReference type="CDD" id="cd02440">
    <property type="entry name" value="AdoMet_MTases"/>
    <property type="match status" value="1"/>
</dbReference>
<dbReference type="Gene3D" id="1.20.1640.10">
    <property type="entry name" value="Multidrug efflux transporter AcrB transmembrane domain"/>
    <property type="match status" value="2"/>
</dbReference>
<dbReference type="PANTHER" id="PTHR33406">
    <property type="entry name" value="MEMBRANE PROTEIN MJ1562-RELATED"/>
    <property type="match status" value="1"/>
</dbReference>
<keyword evidence="9" id="KW-1185">Reference proteome</keyword>
<dbReference type="OrthoDB" id="9780358at2"/>
<dbReference type="eggNOG" id="COG0500">
    <property type="taxonomic scope" value="Bacteria"/>
</dbReference>
<feature type="transmembrane region" description="Helical" evidence="6">
    <location>
        <begin position="684"/>
        <end position="705"/>
    </location>
</feature>